<feature type="repeat" description="TPR" evidence="3">
    <location>
        <begin position="142"/>
        <end position="175"/>
    </location>
</feature>
<accession>A0ABV9HVG0</accession>
<keyword evidence="5" id="KW-1185">Reference proteome</keyword>
<proteinExistence type="predicted"/>
<evidence type="ECO:0000256" key="3">
    <source>
        <dbReference type="PROSITE-ProRule" id="PRU00339"/>
    </source>
</evidence>
<dbReference type="RefSeq" id="WP_379978033.1">
    <property type="nucleotide sequence ID" value="NZ_JBHSFV010000003.1"/>
</dbReference>
<dbReference type="InterPro" id="IPR011990">
    <property type="entry name" value="TPR-like_helical_dom_sf"/>
</dbReference>
<organism evidence="4 5">
    <name type="scientific">Dokdonia ponticola</name>
    <dbReference type="NCBI Taxonomy" id="2041041"/>
    <lineage>
        <taxon>Bacteria</taxon>
        <taxon>Pseudomonadati</taxon>
        <taxon>Bacteroidota</taxon>
        <taxon>Flavobacteriia</taxon>
        <taxon>Flavobacteriales</taxon>
        <taxon>Flavobacteriaceae</taxon>
        <taxon>Dokdonia</taxon>
    </lineage>
</organism>
<dbReference type="Proteomes" id="UP001596043">
    <property type="component" value="Unassembled WGS sequence"/>
</dbReference>
<evidence type="ECO:0000313" key="4">
    <source>
        <dbReference type="EMBL" id="MFC4633808.1"/>
    </source>
</evidence>
<evidence type="ECO:0000256" key="1">
    <source>
        <dbReference type="ARBA" id="ARBA00022737"/>
    </source>
</evidence>
<dbReference type="PROSITE" id="PS50005">
    <property type="entry name" value="TPR"/>
    <property type="match status" value="3"/>
</dbReference>
<feature type="repeat" description="TPR" evidence="3">
    <location>
        <begin position="244"/>
        <end position="277"/>
    </location>
</feature>
<dbReference type="PANTHER" id="PTHR44943:SF8">
    <property type="entry name" value="TPR REPEAT-CONTAINING PROTEIN MJ0263"/>
    <property type="match status" value="1"/>
</dbReference>
<keyword evidence="2 3" id="KW-0802">TPR repeat</keyword>
<protein>
    <submittedName>
        <fullName evidence="4">Tetratricopeptide repeat protein</fullName>
    </submittedName>
</protein>
<feature type="repeat" description="TPR" evidence="3">
    <location>
        <begin position="176"/>
        <end position="209"/>
    </location>
</feature>
<dbReference type="EMBL" id="JBHSFV010000003">
    <property type="protein sequence ID" value="MFC4633808.1"/>
    <property type="molecule type" value="Genomic_DNA"/>
</dbReference>
<keyword evidence="1" id="KW-0677">Repeat</keyword>
<reference evidence="5" key="1">
    <citation type="journal article" date="2019" name="Int. J. Syst. Evol. Microbiol.">
        <title>The Global Catalogue of Microorganisms (GCM) 10K type strain sequencing project: providing services to taxonomists for standard genome sequencing and annotation.</title>
        <authorList>
            <consortium name="The Broad Institute Genomics Platform"/>
            <consortium name="The Broad Institute Genome Sequencing Center for Infectious Disease"/>
            <person name="Wu L."/>
            <person name="Ma J."/>
        </authorList>
    </citation>
    <scope>NUCLEOTIDE SEQUENCE [LARGE SCALE GENOMIC DNA]</scope>
    <source>
        <strain evidence="5">YJ-61-S</strain>
    </source>
</reference>
<dbReference type="SMART" id="SM00028">
    <property type="entry name" value="TPR"/>
    <property type="match status" value="4"/>
</dbReference>
<dbReference type="PANTHER" id="PTHR44943">
    <property type="entry name" value="CELLULOSE SYNTHASE OPERON PROTEIN C"/>
    <property type="match status" value="1"/>
</dbReference>
<evidence type="ECO:0000313" key="5">
    <source>
        <dbReference type="Proteomes" id="UP001596043"/>
    </source>
</evidence>
<dbReference type="InterPro" id="IPR051685">
    <property type="entry name" value="Ycf3/AcsC/BcsC/TPR_MFPF"/>
</dbReference>
<dbReference type="SUPFAM" id="SSF48452">
    <property type="entry name" value="TPR-like"/>
    <property type="match status" value="1"/>
</dbReference>
<gene>
    <name evidence="4" type="ORF">ACFO3O_07810</name>
</gene>
<evidence type="ECO:0000256" key="2">
    <source>
        <dbReference type="ARBA" id="ARBA00022803"/>
    </source>
</evidence>
<sequence>MKKILLLFFVFSSSLGFSQEDQVEFKKITEGACDRLSNVSLNLPREERYALIKQEITAAILEQQVSNTLLGDVTKVLDSLIQNKAFEKTDTLTLPGKRNVIVVDKDYEKIEESLLRNCERMKLLMTNDEVSSEVSVSDKKKALELYDEGQVFFQKGEYDNAIKSYKKALRKDKNFAFAWDMLGYSYRKNENYEEAIKAYDKSLALDPKGKMPLTNKPIAYAMLGNLDKAIEAYQDYITLFPEDPEGYYGIGRIYHAKGDYENALDATMNAYILYKKIQSPYVRDAEANLSMYYGELKEKNKLDIWNKAAKKYNIQITD</sequence>
<comment type="caution">
    <text evidence="4">The sequence shown here is derived from an EMBL/GenBank/DDBJ whole genome shotgun (WGS) entry which is preliminary data.</text>
</comment>
<dbReference type="Pfam" id="PF13432">
    <property type="entry name" value="TPR_16"/>
    <property type="match status" value="2"/>
</dbReference>
<dbReference type="InterPro" id="IPR019734">
    <property type="entry name" value="TPR_rpt"/>
</dbReference>
<dbReference type="PROSITE" id="PS50293">
    <property type="entry name" value="TPR_REGION"/>
    <property type="match status" value="1"/>
</dbReference>
<dbReference type="Gene3D" id="1.25.40.10">
    <property type="entry name" value="Tetratricopeptide repeat domain"/>
    <property type="match status" value="1"/>
</dbReference>
<name>A0ABV9HVG0_9FLAO</name>